<sequence length="255" mass="29147">MMPSFFIAHGAPTIVLENNGYTKFLKQLSTGIPKPKGIVIVTAHWESRIQQISNVEKFETIYDFSGFPDELYNIEYPARGDNQLAQNIGMLFDDEKIAYEMDSKRGLDHGSWAILKLVYPEANIPVVQLSVNSELPNERQYQIGRILSKLREEGNLIICSGGTTHNLMQLEYDSPHIHDWAIQFENWLKEKVVGWDVEALFRFEKIAPNAKNAVPTREHFIPLFIGMGTGDTKQKAKLLHHSFQHGNLSLSCWEF</sequence>
<dbReference type="Proteomes" id="UP000095209">
    <property type="component" value="Unassembled WGS sequence"/>
</dbReference>
<evidence type="ECO:0000256" key="3">
    <source>
        <dbReference type="ARBA" id="ARBA00022723"/>
    </source>
</evidence>
<evidence type="ECO:0000256" key="4">
    <source>
        <dbReference type="ARBA" id="ARBA00022833"/>
    </source>
</evidence>
<dbReference type="EMBL" id="MJEH01000036">
    <property type="protein sequence ID" value="OEH92074.1"/>
    <property type="molecule type" value="Genomic_DNA"/>
</dbReference>
<dbReference type="CDD" id="cd07363">
    <property type="entry name" value="45_DOPA_Dioxygenase"/>
    <property type="match status" value="1"/>
</dbReference>
<comment type="cofactor">
    <cofactor evidence="1">
        <name>Zn(2+)</name>
        <dbReference type="ChEBI" id="CHEBI:29105"/>
    </cofactor>
</comment>
<dbReference type="PIRSF" id="PIRSF006157">
    <property type="entry name" value="Doxgns_DODA"/>
    <property type="match status" value="1"/>
</dbReference>
<dbReference type="InterPro" id="IPR014436">
    <property type="entry name" value="Extradiol_dOase_DODA"/>
</dbReference>
<proteinExistence type="inferred from homology"/>
<evidence type="ECO:0000256" key="1">
    <source>
        <dbReference type="ARBA" id="ARBA00001947"/>
    </source>
</evidence>
<gene>
    <name evidence="7" type="ORF">BFG57_16905</name>
</gene>
<keyword evidence="8" id="KW-1185">Reference proteome</keyword>
<comment type="similarity">
    <text evidence="2">Belongs to the DODA-type extradiol aromatic ring-opening dioxygenase family.</text>
</comment>
<keyword evidence="5" id="KW-0560">Oxidoreductase</keyword>
<protein>
    <submittedName>
        <fullName evidence="7">Dioxygenase</fullName>
    </submittedName>
</protein>
<dbReference type="SUPFAM" id="SSF53213">
    <property type="entry name" value="LigB-like"/>
    <property type="match status" value="1"/>
</dbReference>
<feature type="domain" description="Extradiol ring-cleavage dioxygenase class III enzyme subunit B" evidence="6">
    <location>
        <begin position="18"/>
        <end position="245"/>
    </location>
</feature>
<evidence type="ECO:0000313" key="8">
    <source>
        <dbReference type="Proteomes" id="UP000095209"/>
    </source>
</evidence>
<keyword evidence="4" id="KW-0862">Zinc</keyword>
<reference evidence="7 8" key="1">
    <citation type="submission" date="2016-08" db="EMBL/GenBank/DDBJ databases">
        <title>Genome of Bacillus solimangrovi GH2-4.</title>
        <authorList>
            <person name="Lim S."/>
            <person name="Kim B.-C."/>
        </authorList>
    </citation>
    <scope>NUCLEOTIDE SEQUENCE [LARGE SCALE GENOMIC DNA]</scope>
    <source>
        <strain evidence="7 8">GH2-4</strain>
    </source>
</reference>
<dbReference type="InterPro" id="IPR004183">
    <property type="entry name" value="Xdiol_dOase_suB"/>
</dbReference>
<keyword evidence="3" id="KW-0479">Metal-binding</keyword>
<organism evidence="7 8">
    <name type="scientific">Bacillus solimangrovi</name>
    <dbReference type="NCBI Taxonomy" id="1305675"/>
    <lineage>
        <taxon>Bacteria</taxon>
        <taxon>Bacillati</taxon>
        <taxon>Bacillota</taxon>
        <taxon>Bacilli</taxon>
        <taxon>Bacillales</taxon>
        <taxon>Bacillaceae</taxon>
        <taxon>Bacillus</taxon>
    </lineage>
</organism>
<dbReference type="GO" id="GO:0008198">
    <property type="term" value="F:ferrous iron binding"/>
    <property type="evidence" value="ECO:0007669"/>
    <property type="project" value="InterPro"/>
</dbReference>
<evidence type="ECO:0000256" key="2">
    <source>
        <dbReference type="ARBA" id="ARBA00007581"/>
    </source>
</evidence>
<evidence type="ECO:0000313" key="7">
    <source>
        <dbReference type="EMBL" id="OEH92074.1"/>
    </source>
</evidence>
<accession>A0A1E5LDC9</accession>
<evidence type="ECO:0000259" key="6">
    <source>
        <dbReference type="Pfam" id="PF02900"/>
    </source>
</evidence>
<dbReference type="Pfam" id="PF02900">
    <property type="entry name" value="LigB"/>
    <property type="match status" value="1"/>
</dbReference>
<dbReference type="AlphaFoldDB" id="A0A1E5LDC9"/>
<comment type="caution">
    <text evidence="7">The sequence shown here is derived from an EMBL/GenBank/DDBJ whole genome shotgun (WGS) entry which is preliminary data.</text>
</comment>
<dbReference type="GO" id="GO:0016702">
    <property type="term" value="F:oxidoreductase activity, acting on single donors with incorporation of molecular oxygen, incorporation of two atoms of oxygen"/>
    <property type="evidence" value="ECO:0007669"/>
    <property type="project" value="UniProtKB-ARBA"/>
</dbReference>
<keyword evidence="7" id="KW-0223">Dioxygenase</keyword>
<dbReference type="OrthoDB" id="9790889at2"/>
<name>A0A1E5LDC9_9BACI</name>
<dbReference type="STRING" id="1305675.BFG57_16905"/>
<dbReference type="PANTHER" id="PTHR30096">
    <property type="entry name" value="4,5-DOPA DIOXYGENASE EXTRADIOL-LIKE PROTEIN"/>
    <property type="match status" value="1"/>
</dbReference>
<dbReference type="PANTHER" id="PTHR30096:SF0">
    <property type="entry name" value="4,5-DOPA DIOXYGENASE EXTRADIOL-LIKE PROTEIN"/>
    <property type="match status" value="1"/>
</dbReference>
<dbReference type="Gene3D" id="3.40.830.10">
    <property type="entry name" value="LigB-like"/>
    <property type="match status" value="1"/>
</dbReference>
<dbReference type="GO" id="GO:0008270">
    <property type="term" value="F:zinc ion binding"/>
    <property type="evidence" value="ECO:0007669"/>
    <property type="project" value="InterPro"/>
</dbReference>
<evidence type="ECO:0000256" key="5">
    <source>
        <dbReference type="ARBA" id="ARBA00023002"/>
    </source>
</evidence>